<accession>A0A8S3Y8V9</accession>
<evidence type="ECO:0000256" key="1">
    <source>
        <dbReference type="ARBA" id="ARBA00001964"/>
    </source>
</evidence>
<proteinExistence type="inferred from homology"/>
<sequence length="419" mass="47948">MLRKISFYCTDIAKSIEAPVFHVNGDNPEAVSFAASLAMEYRQKFKKDVVIDIICYRKYGHNEGDEPNFTQPLMYKLISKHKTPGTLYEEKLTVEKVLDDDEVNKLRKGIGVRLSGQDSGRGTFSHRHSRLIDQTTEEAFIPLNNINEKQAHFEVIDSALSEYAVMGFEYGYSLDSPYSLVLWEGQFGDFANGAQIIIDQFIASAQTKWLRSSGLVLLLPHGYEGQGPEHSSARIERFLQLCAEDNMQVVNCSTPANYFHVLRRQMLRDVRKPLVVFTPKSLLRHKRAVSNLSDFAGKFLTVIPECRTGLVSNNETRKVVICSGKVYYDVIAMLETQKINDIEVIRLEQFYPFPDDKLSSELEKYKNAEIIWCQEEPKNMGGWFFVNPLIEEVLSDLNIQAKRPVYRNTCCCISCMWLC</sequence>
<dbReference type="AlphaFoldDB" id="A0A8S3Y8V9"/>
<comment type="caution">
    <text evidence="6">The sequence shown here is derived from an EMBL/GenBank/DDBJ whole genome shotgun (WGS) entry which is preliminary data.</text>
</comment>
<name>A0A8S3Y8V9_PARAO</name>
<organism evidence="6 7">
    <name type="scientific">Parnassius apollo</name>
    <name type="common">Apollo butterfly</name>
    <name type="synonym">Papilio apollo</name>
    <dbReference type="NCBI Taxonomy" id="110799"/>
    <lineage>
        <taxon>Eukaryota</taxon>
        <taxon>Metazoa</taxon>
        <taxon>Ecdysozoa</taxon>
        <taxon>Arthropoda</taxon>
        <taxon>Hexapoda</taxon>
        <taxon>Insecta</taxon>
        <taxon>Pterygota</taxon>
        <taxon>Neoptera</taxon>
        <taxon>Endopterygota</taxon>
        <taxon>Lepidoptera</taxon>
        <taxon>Glossata</taxon>
        <taxon>Ditrysia</taxon>
        <taxon>Papilionoidea</taxon>
        <taxon>Papilionidae</taxon>
        <taxon>Parnassiinae</taxon>
        <taxon>Parnassini</taxon>
        <taxon>Parnassius</taxon>
        <taxon>Parnassius</taxon>
    </lineage>
</organism>
<dbReference type="GO" id="GO:0045252">
    <property type="term" value="C:oxoglutarate dehydrogenase complex"/>
    <property type="evidence" value="ECO:0007669"/>
    <property type="project" value="TreeGrafter"/>
</dbReference>
<dbReference type="InterPro" id="IPR005475">
    <property type="entry name" value="Transketolase-like_Pyr-bd"/>
</dbReference>
<evidence type="ECO:0000256" key="4">
    <source>
        <dbReference type="ARBA" id="ARBA00023052"/>
    </source>
</evidence>
<gene>
    <name evidence="6" type="ORF">PAPOLLO_LOCUS27060</name>
</gene>
<evidence type="ECO:0000256" key="2">
    <source>
        <dbReference type="ARBA" id="ARBA00006936"/>
    </source>
</evidence>
<comment type="cofactor">
    <cofactor evidence="1">
        <name>thiamine diphosphate</name>
        <dbReference type="ChEBI" id="CHEBI:58937"/>
    </cofactor>
</comment>
<dbReference type="EMBL" id="CAJQZP010001624">
    <property type="protein sequence ID" value="CAG5057194.1"/>
    <property type="molecule type" value="Genomic_DNA"/>
</dbReference>
<dbReference type="GO" id="GO:0030976">
    <property type="term" value="F:thiamine pyrophosphate binding"/>
    <property type="evidence" value="ECO:0007669"/>
    <property type="project" value="InterPro"/>
</dbReference>
<dbReference type="Proteomes" id="UP000691718">
    <property type="component" value="Unassembled WGS sequence"/>
</dbReference>
<dbReference type="InterPro" id="IPR011603">
    <property type="entry name" value="2oxoglutarate_DH_E1"/>
</dbReference>
<dbReference type="OrthoDB" id="413077at2759"/>
<feature type="domain" description="Transketolase-like pyrimidine-binding" evidence="5">
    <location>
        <begin position="84"/>
        <end position="285"/>
    </location>
</feature>
<dbReference type="PANTHER" id="PTHR23152:SF4">
    <property type="entry name" value="2-OXOADIPATE DEHYDROGENASE COMPLEX COMPONENT E1"/>
    <property type="match status" value="1"/>
</dbReference>
<dbReference type="InterPro" id="IPR031717">
    <property type="entry name" value="ODO-1/KGD_C"/>
</dbReference>
<dbReference type="Pfam" id="PF02779">
    <property type="entry name" value="Transket_pyr"/>
    <property type="match status" value="1"/>
</dbReference>
<reference evidence="6" key="1">
    <citation type="submission" date="2021-04" db="EMBL/GenBank/DDBJ databases">
        <authorList>
            <person name="Tunstrom K."/>
        </authorList>
    </citation>
    <scope>NUCLEOTIDE SEQUENCE</scope>
</reference>
<dbReference type="GO" id="GO:0005829">
    <property type="term" value="C:cytosol"/>
    <property type="evidence" value="ECO:0007669"/>
    <property type="project" value="TreeGrafter"/>
</dbReference>
<keyword evidence="3" id="KW-0560">Oxidoreductase</keyword>
<dbReference type="PANTHER" id="PTHR23152">
    <property type="entry name" value="2-OXOGLUTARATE DEHYDROGENASE"/>
    <property type="match status" value="1"/>
</dbReference>
<protein>
    <submittedName>
        <fullName evidence="6">(apollo) hypothetical protein</fullName>
    </submittedName>
</protein>
<evidence type="ECO:0000256" key="3">
    <source>
        <dbReference type="ARBA" id="ARBA00023002"/>
    </source>
</evidence>
<dbReference type="Pfam" id="PF16870">
    <property type="entry name" value="OxoGdeHyase_C"/>
    <property type="match status" value="1"/>
</dbReference>
<evidence type="ECO:0000259" key="5">
    <source>
        <dbReference type="SMART" id="SM00861"/>
    </source>
</evidence>
<evidence type="ECO:0000313" key="7">
    <source>
        <dbReference type="Proteomes" id="UP000691718"/>
    </source>
</evidence>
<keyword evidence="7" id="KW-1185">Reference proteome</keyword>
<dbReference type="SMART" id="SM00861">
    <property type="entry name" value="Transket_pyr"/>
    <property type="match status" value="1"/>
</dbReference>
<evidence type="ECO:0000313" key="6">
    <source>
        <dbReference type="EMBL" id="CAG5057194.1"/>
    </source>
</evidence>
<keyword evidence="4" id="KW-0786">Thiamine pyrophosphate</keyword>
<dbReference type="GO" id="GO:0004591">
    <property type="term" value="F:oxoglutarate dehydrogenase (succinyl-transferring) activity"/>
    <property type="evidence" value="ECO:0007669"/>
    <property type="project" value="TreeGrafter"/>
</dbReference>
<comment type="similarity">
    <text evidence="2">Belongs to the alpha-ketoglutarate dehydrogenase family.</text>
</comment>
<dbReference type="GO" id="GO:0006099">
    <property type="term" value="P:tricarboxylic acid cycle"/>
    <property type="evidence" value="ECO:0007669"/>
    <property type="project" value="TreeGrafter"/>
</dbReference>